<dbReference type="InterPro" id="IPR039421">
    <property type="entry name" value="Type_1_exporter"/>
</dbReference>
<dbReference type="Gene3D" id="1.20.1560.10">
    <property type="entry name" value="ABC transporter type 1, transmembrane domain"/>
    <property type="match status" value="1"/>
</dbReference>
<feature type="transmembrane region" description="Helical" evidence="8">
    <location>
        <begin position="154"/>
        <end position="185"/>
    </location>
</feature>
<dbReference type="GO" id="GO:0005524">
    <property type="term" value="F:ATP binding"/>
    <property type="evidence" value="ECO:0007669"/>
    <property type="project" value="UniProtKB-KW"/>
</dbReference>
<dbReference type="EMBL" id="JACHGH010000003">
    <property type="protein sequence ID" value="MBB6452718.1"/>
    <property type="molecule type" value="Genomic_DNA"/>
</dbReference>
<dbReference type="PANTHER" id="PTHR43394:SF1">
    <property type="entry name" value="ATP-BINDING CASSETTE SUB-FAMILY B MEMBER 10, MITOCHONDRIAL"/>
    <property type="match status" value="1"/>
</dbReference>
<evidence type="ECO:0000259" key="9">
    <source>
        <dbReference type="PROSITE" id="PS50893"/>
    </source>
</evidence>
<comment type="subcellular location">
    <subcellularLocation>
        <location evidence="1">Cell membrane</location>
        <topology evidence="1">Multi-pass membrane protein</topology>
    </subcellularLocation>
</comment>
<dbReference type="SUPFAM" id="SSF90123">
    <property type="entry name" value="ABC transporter transmembrane region"/>
    <property type="match status" value="1"/>
</dbReference>
<keyword evidence="5 11" id="KW-0067">ATP-binding</keyword>
<evidence type="ECO:0000313" key="11">
    <source>
        <dbReference type="EMBL" id="MBB6452718.1"/>
    </source>
</evidence>
<dbReference type="InterPro" id="IPR036640">
    <property type="entry name" value="ABC1_TM_sf"/>
</dbReference>
<feature type="domain" description="ABC transmembrane type-1" evidence="10">
    <location>
        <begin position="32"/>
        <end position="311"/>
    </location>
</feature>
<proteinExistence type="inferred from homology"/>
<dbReference type="InterPro" id="IPR003593">
    <property type="entry name" value="AAA+_ATPase"/>
</dbReference>
<dbReference type="RefSeq" id="WP_174495279.1">
    <property type="nucleotide sequence ID" value="NZ_CADDWK010000003.1"/>
</dbReference>
<dbReference type="InterPro" id="IPR011527">
    <property type="entry name" value="ABC1_TM_dom"/>
</dbReference>
<name>A0A841Q364_9BACI</name>
<dbReference type="PANTHER" id="PTHR43394">
    <property type="entry name" value="ATP-DEPENDENT PERMEASE MDL1, MITOCHONDRIAL"/>
    <property type="match status" value="1"/>
</dbReference>
<dbReference type="EC" id="3.6.3.-" evidence="11"/>
<evidence type="ECO:0000313" key="12">
    <source>
        <dbReference type="Proteomes" id="UP000581688"/>
    </source>
</evidence>
<dbReference type="Proteomes" id="UP000581688">
    <property type="component" value="Unassembled WGS sequence"/>
</dbReference>
<dbReference type="PROSITE" id="PS50929">
    <property type="entry name" value="ABC_TM1F"/>
    <property type="match status" value="1"/>
</dbReference>
<sequence length="588" mass="67215">MDPSSSTLKPSHLFKIYLWAISFLKPYRKLFFLIVMISIFVTGIELLIPKFIQYFIDVIVPERNSSLFFFLLSGMVVLVLVMIYFRTVENNLQRHVQERAARDIHFSIFQHLRRLGFSYFEKHPVGETLSLMNTEVTAFQDLYRRFLPFMIREAVFSTIAVILMFTVNVQLALIIIPSFLLYYAIGPRFEKKASELSRDLSTNRISLNQKIYESLSALIEVRSYSAENWEMERLNEKVDTYNKTMVKAYLYAYLRGTVRRLSYYGGAIAILIYGSFLVQDGSLSVGEFSTFLLYYFAAMHRLTSVITSLTEQRVLMYQIDKIYQFMKVKPDIVEAEQPRHIRHIKGQVSFQNVSFRYPGSGDVLKKFHLHVDAGKRVAIVGTSGNGKSTMLKLLGRFYDPNEGKILLDGVPLTELSISQLREAIGFVFQETYLFGSSVRENIKFGDPSASDEQIEAAAKAAYAHDFIIELENGYDTLIGERGIKLSGGQKQRIAIARMFLKNPQIILLDEATAALDNVSELAVQKALDDLLQGRTTFTVAHRLSTIQDYDQIIVLHNGTVAEQGTYEELMHQKGLFFELAEGEQKRIG</sequence>
<reference evidence="11 12" key="1">
    <citation type="submission" date="2020-08" db="EMBL/GenBank/DDBJ databases">
        <title>Genomic Encyclopedia of Type Strains, Phase IV (KMG-IV): sequencing the most valuable type-strain genomes for metagenomic binning, comparative biology and taxonomic classification.</title>
        <authorList>
            <person name="Goeker M."/>
        </authorList>
    </citation>
    <scope>NUCLEOTIDE SEQUENCE [LARGE SCALE GENOMIC DNA]</scope>
    <source>
        <strain evidence="11 12">DSM 19612</strain>
    </source>
</reference>
<keyword evidence="3 8" id="KW-0812">Transmembrane</keyword>
<protein>
    <submittedName>
        <fullName evidence="11">ATP-binding cassette subfamily B protein/subfamily B ATP-binding cassette protein MsbA</fullName>
        <ecNumber evidence="11">3.6.3.-</ecNumber>
    </submittedName>
</protein>
<dbReference type="FunFam" id="3.40.50.300:FF:000218">
    <property type="entry name" value="Multidrug ABC transporter ATP-binding protein"/>
    <property type="match status" value="1"/>
</dbReference>
<evidence type="ECO:0000256" key="8">
    <source>
        <dbReference type="SAM" id="Phobius"/>
    </source>
</evidence>
<dbReference type="SMART" id="SM00382">
    <property type="entry name" value="AAA"/>
    <property type="match status" value="1"/>
</dbReference>
<evidence type="ECO:0000256" key="3">
    <source>
        <dbReference type="ARBA" id="ARBA00022692"/>
    </source>
</evidence>
<keyword evidence="4" id="KW-0547">Nucleotide-binding</keyword>
<keyword evidence="6 8" id="KW-1133">Transmembrane helix</keyword>
<keyword evidence="12" id="KW-1185">Reference proteome</keyword>
<evidence type="ECO:0000256" key="4">
    <source>
        <dbReference type="ARBA" id="ARBA00022741"/>
    </source>
</evidence>
<evidence type="ECO:0000256" key="6">
    <source>
        <dbReference type="ARBA" id="ARBA00022989"/>
    </source>
</evidence>
<comment type="similarity">
    <text evidence="2">Belongs to the ABC transporter superfamily.</text>
</comment>
<evidence type="ECO:0000256" key="2">
    <source>
        <dbReference type="ARBA" id="ARBA00005417"/>
    </source>
</evidence>
<dbReference type="GO" id="GO:0016887">
    <property type="term" value="F:ATP hydrolysis activity"/>
    <property type="evidence" value="ECO:0007669"/>
    <property type="project" value="InterPro"/>
</dbReference>
<dbReference type="CDD" id="cd07346">
    <property type="entry name" value="ABC_6TM_exporters"/>
    <property type="match status" value="1"/>
</dbReference>
<keyword evidence="11" id="KW-0378">Hydrolase</keyword>
<comment type="caution">
    <text evidence="11">The sequence shown here is derived from an EMBL/GenBank/DDBJ whole genome shotgun (WGS) entry which is preliminary data.</text>
</comment>
<evidence type="ECO:0000256" key="7">
    <source>
        <dbReference type="ARBA" id="ARBA00023136"/>
    </source>
</evidence>
<feature type="transmembrane region" description="Helical" evidence="8">
    <location>
        <begin position="30"/>
        <end position="48"/>
    </location>
</feature>
<dbReference type="PROSITE" id="PS50893">
    <property type="entry name" value="ABC_TRANSPORTER_2"/>
    <property type="match status" value="1"/>
</dbReference>
<accession>A0A841Q364</accession>
<feature type="domain" description="ABC transporter" evidence="9">
    <location>
        <begin position="348"/>
        <end position="582"/>
    </location>
</feature>
<dbReference type="AlphaFoldDB" id="A0A841Q364"/>
<dbReference type="InterPro" id="IPR027417">
    <property type="entry name" value="P-loop_NTPase"/>
</dbReference>
<dbReference type="SUPFAM" id="SSF52540">
    <property type="entry name" value="P-loop containing nucleoside triphosphate hydrolases"/>
    <property type="match status" value="1"/>
</dbReference>
<feature type="transmembrane region" description="Helical" evidence="8">
    <location>
        <begin position="68"/>
        <end position="85"/>
    </location>
</feature>
<dbReference type="PROSITE" id="PS00211">
    <property type="entry name" value="ABC_TRANSPORTER_1"/>
    <property type="match status" value="1"/>
</dbReference>
<organism evidence="11 12">
    <name type="scientific">Salirhabdus euzebyi</name>
    <dbReference type="NCBI Taxonomy" id="394506"/>
    <lineage>
        <taxon>Bacteria</taxon>
        <taxon>Bacillati</taxon>
        <taxon>Bacillota</taxon>
        <taxon>Bacilli</taxon>
        <taxon>Bacillales</taxon>
        <taxon>Bacillaceae</taxon>
        <taxon>Salirhabdus</taxon>
    </lineage>
</organism>
<dbReference type="Pfam" id="PF00005">
    <property type="entry name" value="ABC_tran"/>
    <property type="match status" value="1"/>
</dbReference>
<evidence type="ECO:0000259" key="10">
    <source>
        <dbReference type="PROSITE" id="PS50929"/>
    </source>
</evidence>
<evidence type="ECO:0000256" key="5">
    <source>
        <dbReference type="ARBA" id="ARBA00022840"/>
    </source>
</evidence>
<gene>
    <name evidence="11" type="ORF">HNQ94_001164</name>
</gene>
<dbReference type="GO" id="GO:0005886">
    <property type="term" value="C:plasma membrane"/>
    <property type="evidence" value="ECO:0007669"/>
    <property type="project" value="UniProtKB-SubCell"/>
</dbReference>
<dbReference type="Pfam" id="PF00664">
    <property type="entry name" value="ABC_membrane"/>
    <property type="match status" value="1"/>
</dbReference>
<keyword evidence="7 8" id="KW-0472">Membrane</keyword>
<dbReference type="Gene3D" id="3.40.50.300">
    <property type="entry name" value="P-loop containing nucleotide triphosphate hydrolases"/>
    <property type="match status" value="1"/>
</dbReference>
<dbReference type="InterPro" id="IPR017871">
    <property type="entry name" value="ABC_transporter-like_CS"/>
</dbReference>
<evidence type="ECO:0000256" key="1">
    <source>
        <dbReference type="ARBA" id="ARBA00004651"/>
    </source>
</evidence>
<dbReference type="InterPro" id="IPR003439">
    <property type="entry name" value="ABC_transporter-like_ATP-bd"/>
</dbReference>
<dbReference type="GO" id="GO:0015421">
    <property type="term" value="F:ABC-type oligopeptide transporter activity"/>
    <property type="evidence" value="ECO:0007669"/>
    <property type="project" value="TreeGrafter"/>
</dbReference>